<evidence type="ECO:0000256" key="1">
    <source>
        <dbReference type="SAM" id="Phobius"/>
    </source>
</evidence>
<dbReference type="Proteomes" id="UP001243364">
    <property type="component" value="Unassembled WGS sequence"/>
</dbReference>
<name>A0ABU0Q2I3_STRAH</name>
<dbReference type="EMBL" id="JAUSYA010000001">
    <property type="protein sequence ID" value="MDQ0684874.1"/>
    <property type="molecule type" value="Genomic_DNA"/>
</dbReference>
<evidence type="ECO:0000313" key="2">
    <source>
        <dbReference type="EMBL" id="MDQ0684874.1"/>
    </source>
</evidence>
<evidence type="ECO:0008006" key="4">
    <source>
        <dbReference type="Google" id="ProtNLM"/>
    </source>
</evidence>
<gene>
    <name evidence="2" type="ORF">QFZ56_003837</name>
</gene>
<sequence length="56" mass="5059">MAAASPAGGGVRLAETGGGGGSTVIAGIAAGLVGVGGGIALAVRRRAAVRGQRSGD</sequence>
<organism evidence="2 3">
    <name type="scientific">Streptomyces achromogenes</name>
    <dbReference type="NCBI Taxonomy" id="67255"/>
    <lineage>
        <taxon>Bacteria</taxon>
        <taxon>Bacillati</taxon>
        <taxon>Actinomycetota</taxon>
        <taxon>Actinomycetes</taxon>
        <taxon>Kitasatosporales</taxon>
        <taxon>Streptomycetaceae</taxon>
        <taxon>Streptomyces</taxon>
    </lineage>
</organism>
<feature type="transmembrane region" description="Helical" evidence="1">
    <location>
        <begin position="20"/>
        <end position="43"/>
    </location>
</feature>
<keyword evidence="1" id="KW-0472">Membrane</keyword>
<keyword evidence="1" id="KW-0812">Transmembrane</keyword>
<comment type="caution">
    <text evidence="2">The sequence shown here is derived from an EMBL/GenBank/DDBJ whole genome shotgun (WGS) entry which is preliminary data.</text>
</comment>
<keyword evidence="1" id="KW-1133">Transmembrane helix</keyword>
<dbReference type="RefSeq" id="WP_307044365.1">
    <property type="nucleotide sequence ID" value="NZ_JAUSYA010000001.1"/>
</dbReference>
<keyword evidence="3" id="KW-1185">Reference proteome</keyword>
<reference evidence="2 3" key="1">
    <citation type="submission" date="2023-07" db="EMBL/GenBank/DDBJ databases">
        <title>Comparative genomics of wheat-associated soil bacteria to identify genetic determinants of phenazine resistance.</title>
        <authorList>
            <person name="Mouncey N."/>
        </authorList>
    </citation>
    <scope>NUCLEOTIDE SEQUENCE [LARGE SCALE GENOMIC DNA]</scope>
    <source>
        <strain evidence="2 3">W4I19-2</strain>
    </source>
</reference>
<accession>A0ABU0Q2I3</accession>
<protein>
    <recommendedName>
        <fullName evidence="4">LPXTG cell wall anchor domain-containing protein</fullName>
    </recommendedName>
</protein>
<evidence type="ECO:0000313" key="3">
    <source>
        <dbReference type="Proteomes" id="UP001243364"/>
    </source>
</evidence>
<proteinExistence type="predicted"/>